<protein>
    <submittedName>
        <fullName evidence="4">Serine protease HtrA</fullName>
    </submittedName>
</protein>
<dbReference type="InterPro" id="IPR019734">
    <property type="entry name" value="TPR_rpt"/>
</dbReference>
<comment type="caution">
    <text evidence="4">The sequence shown here is derived from an EMBL/GenBank/DDBJ whole genome shotgun (WGS) entry which is preliminary data.</text>
</comment>
<accession>A0A2W1JHB7</accession>
<evidence type="ECO:0000256" key="3">
    <source>
        <dbReference type="SAM" id="SignalP"/>
    </source>
</evidence>
<name>A0A2W1JHB7_9CYAN</name>
<dbReference type="InterPro" id="IPR050498">
    <property type="entry name" value="Ycf3"/>
</dbReference>
<feature type="signal peptide" evidence="3">
    <location>
        <begin position="1"/>
        <end position="27"/>
    </location>
</feature>
<dbReference type="GO" id="GO:0006508">
    <property type="term" value="P:proteolysis"/>
    <property type="evidence" value="ECO:0007669"/>
    <property type="project" value="UniProtKB-KW"/>
</dbReference>
<keyword evidence="2" id="KW-0802">TPR repeat</keyword>
<keyword evidence="5" id="KW-1185">Reference proteome</keyword>
<keyword evidence="1" id="KW-0677">Repeat</keyword>
<dbReference type="OrthoDB" id="561030at2"/>
<dbReference type="PANTHER" id="PTHR44858:SF1">
    <property type="entry name" value="UDP-N-ACETYLGLUCOSAMINE--PEPTIDE N-ACETYLGLUCOSAMINYLTRANSFERASE SPINDLY-RELATED"/>
    <property type="match status" value="1"/>
</dbReference>
<dbReference type="Gene3D" id="2.40.10.10">
    <property type="entry name" value="Trypsin-like serine proteases"/>
    <property type="match status" value="2"/>
</dbReference>
<dbReference type="InterPro" id="IPR043504">
    <property type="entry name" value="Peptidase_S1_PA_chymotrypsin"/>
</dbReference>
<proteinExistence type="predicted"/>
<dbReference type="Pfam" id="PF13365">
    <property type="entry name" value="Trypsin_2"/>
    <property type="match status" value="1"/>
</dbReference>
<gene>
    <name evidence="4" type="primary">htrA_3</name>
    <name evidence="4" type="ORF">C1752_02766</name>
</gene>
<dbReference type="PANTHER" id="PTHR44858">
    <property type="entry name" value="TETRATRICOPEPTIDE REPEAT PROTEIN 6"/>
    <property type="match status" value="1"/>
</dbReference>
<keyword evidence="4" id="KW-0378">Hydrolase</keyword>
<evidence type="ECO:0000256" key="1">
    <source>
        <dbReference type="ARBA" id="ARBA00022737"/>
    </source>
</evidence>
<keyword evidence="4" id="KW-0645">Protease</keyword>
<dbReference type="Proteomes" id="UP000248857">
    <property type="component" value="Unassembled WGS sequence"/>
</dbReference>
<dbReference type="RefSeq" id="WP_110986468.1">
    <property type="nucleotide sequence ID" value="NZ_CAWNWM010000007.1"/>
</dbReference>
<evidence type="ECO:0000313" key="5">
    <source>
        <dbReference type="Proteomes" id="UP000248857"/>
    </source>
</evidence>
<reference evidence="4 5" key="1">
    <citation type="journal article" date="2018" name="Sci. Rep.">
        <title>A novel species of the marine cyanobacterium Acaryochloris with a unique pigment content and lifestyle.</title>
        <authorList>
            <person name="Partensky F."/>
            <person name="Six C."/>
            <person name="Ratin M."/>
            <person name="Garczarek L."/>
            <person name="Vaulot D."/>
            <person name="Probert I."/>
            <person name="Calteau A."/>
            <person name="Gourvil P."/>
            <person name="Marie D."/>
            <person name="Grebert T."/>
            <person name="Bouchier C."/>
            <person name="Le Panse S."/>
            <person name="Gachenot M."/>
            <person name="Rodriguez F."/>
            <person name="Garrido J.L."/>
        </authorList>
    </citation>
    <scope>NUCLEOTIDE SEQUENCE [LARGE SCALE GENOMIC DNA]</scope>
    <source>
        <strain evidence="4 5">RCC1774</strain>
    </source>
</reference>
<dbReference type="SMART" id="SM00028">
    <property type="entry name" value="TPR"/>
    <property type="match status" value="4"/>
</dbReference>
<dbReference type="Gene3D" id="1.25.40.10">
    <property type="entry name" value="Tetratricopeptide repeat domain"/>
    <property type="match status" value="2"/>
</dbReference>
<evidence type="ECO:0000256" key="2">
    <source>
        <dbReference type="ARBA" id="ARBA00022803"/>
    </source>
</evidence>
<feature type="chain" id="PRO_5016051023" evidence="3">
    <location>
        <begin position="28"/>
        <end position="417"/>
    </location>
</feature>
<dbReference type="InterPro" id="IPR009003">
    <property type="entry name" value="Peptidase_S1_PA"/>
</dbReference>
<dbReference type="AlphaFoldDB" id="A0A2W1JHB7"/>
<dbReference type="GO" id="GO:0046813">
    <property type="term" value="P:receptor-mediated virion attachment to host cell"/>
    <property type="evidence" value="ECO:0007669"/>
    <property type="project" value="TreeGrafter"/>
</dbReference>
<dbReference type="InterPro" id="IPR011990">
    <property type="entry name" value="TPR-like_helical_dom_sf"/>
</dbReference>
<dbReference type="GO" id="GO:0009279">
    <property type="term" value="C:cell outer membrane"/>
    <property type="evidence" value="ECO:0007669"/>
    <property type="project" value="TreeGrafter"/>
</dbReference>
<dbReference type="SUPFAM" id="SSF48452">
    <property type="entry name" value="TPR-like"/>
    <property type="match status" value="1"/>
</dbReference>
<evidence type="ECO:0000313" key="4">
    <source>
        <dbReference type="EMBL" id="PZD72973.1"/>
    </source>
</evidence>
<dbReference type="Pfam" id="PF13431">
    <property type="entry name" value="TPR_17"/>
    <property type="match status" value="1"/>
</dbReference>
<sequence length="417" mass="44838">MKTNYGFLLSALTVPVVVLSTPQIASALSATEVNQIAKDITVRVDSQTPGSGVLIKREGNIYTLLTAAHVVATADDYEVVTQGGRRYPAVAGQIKKLPGVDLAILQFVSDRNYPIAKLGDSQQMPEGSTSYVAGFPARTQAITDTIYNFTTGKITANANRALTDGYALVYSNSTLPGMSGGPVLDSDGNLLGIHGRADTTDRVQNQSINPDIYIKTGFNLGIPINTFLSLVPKTGVNLGFRTPAAVATATGVDDIYLQALDQYERGAVDQALSLSTQAIRLDAQFAPAYALRGSIRYLQQDQPGALIDFDKALALDTDLIMAYLGRALIQSSLGNPQGAMADYSQVIERNDRHARAYYNRGVLQLNQGQQQAALADLRTAADLSLQADNQPEYRRALEAISIASKSCRQSIRKVCDR</sequence>
<keyword evidence="3" id="KW-0732">Signal</keyword>
<dbReference type="EMBL" id="PQWO01000007">
    <property type="protein sequence ID" value="PZD72973.1"/>
    <property type="molecule type" value="Genomic_DNA"/>
</dbReference>
<dbReference type="SUPFAM" id="SSF50494">
    <property type="entry name" value="Trypsin-like serine proteases"/>
    <property type="match status" value="1"/>
</dbReference>
<dbReference type="GO" id="GO:0008233">
    <property type="term" value="F:peptidase activity"/>
    <property type="evidence" value="ECO:0007669"/>
    <property type="project" value="UniProtKB-KW"/>
</dbReference>
<organism evidence="4 5">
    <name type="scientific">Acaryochloris thomasi RCC1774</name>
    <dbReference type="NCBI Taxonomy" id="1764569"/>
    <lineage>
        <taxon>Bacteria</taxon>
        <taxon>Bacillati</taxon>
        <taxon>Cyanobacteriota</taxon>
        <taxon>Cyanophyceae</taxon>
        <taxon>Acaryochloridales</taxon>
        <taxon>Acaryochloridaceae</taxon>
        <taxon>Acaryochloris</taxon>
        <taxon>Acaryochloris thomasi</taxon>
    </lineage>
</organism>